<dbReference type="InterPro" id="IPR049212">
    <property type="entry name" value="DUF6815"/>
</dbReference>
<evidence type="ECO:0000313" key="2">
    <source>
        <dbReference type="EMBL" id="KAL1519914.1"/>
    </source>
</evidence>
<keyword evidence="3" id="KW-1185">Reference proteome</keyword>
<organism evidence="2 3">
    <name type="scientific">Prymnesium parvum</name>
    <name type="common">Toxic golden alga</name>
    <dbReference type="NCBI Taxonomy" id="97485"/>
    <lineage>
        <taxon>Eukaryota</taxon>
        <taxon>Haptista</taxon>
        <taxon>Haptophyta</taxon>
        <taxon>Prymnesiophyceae</taxon>
        <taxon>Prymnesiales</taxon>
        <taxon>Prymnesiaceae</taxon>
        <taxon>Prymnesium</taxon>
    </lineage>
</organism>
<evidence type="ECO:0000313" key="3">
    <source>
        <dbReference type="Proteomes" id="UP001515480"/>
    </source>
</evidence>
<dbReference type="EMBL" id="JBGBPQ010000009">
    <property type="protein sequence ID" value="KAL1519914.1"/>
    <property type="molecule type" value="Genomic_DNA"/>
</dbReference>
<feature type="domain" description="DUF6815" evidence="1">
    <location>
        <begin position="1187"/>
        <end position="1289"/>
    </location>
</feature>
<protein>
    <recommendedName>
        <fullName evidence="1">DUF6815 domain-containing protein</fullName>
    </recommendedName>
</protein>
<dbReference type="Proteomes" id="UP001515480">
    <property type="component" value="Unassembled WGS sequence"/>
</dbReference>
<feature type="domain" description="DUF6815" evidence="1">
    <location>
        <begin position="751"/>
        <end position="853"/>
    </location>
</feature>
<comment type="caution">
    <text evidence="2">The sequence shown here is derived from an EMBL/GenBank/DDBJ whole genome shotgun (WGS) entry which is preliminary data.</text>
</comment>
<dbReference type="Pfam" id="PF20668">
    <property type="entry name" value="DUF6815"/>
    <property type="match status" value="3"/>
</dbReference>
<dbReference type="SUPFAM" id="SSF56059">
    <property type="entry name" value="Glutathione synthetase ATP-binding domain-like"/>
    <property type="match status" value="3"/>
</dbReference>
<gene>
    <name evidence="2" type="ORF">AB1Y20_023403</name>
</gene>
<name>A0AB34JDR4_PRYPA</name>
<accession>A0AB34JDR4</accession>
<evidence type="ECO:0000259" key="1">
    <source>
        <dbReference type="Pfam" id="PF20668"/>
    </source>
</evidence>
<feature type="domain" description="DUF6815" evidence="1">
    <location>
        <begin position="327"/>
        <end position="429"/>
    </location>
</feature>
<proteinExistence type="predicted"/>
<reference evidence="2 3" key="1">
    <citation type="journal article" date="2024" name="Science">
        <title>Giant polyketide synthase enzymes in the biosynthesis of giant marine polyether toxins.</title>
        <authorList>
            <person name="Fallon T.R."/>
            <person name="Shende V.V."/>
            <person name="Wierzbicki I.H."/>
            <person name="Pendleton A.L."/>
            <person name="Watervoot N.F."/>
            <person name="Auber R.P."/>
            <person name="Gonzalez D.J."/>
            <person name="Wisecaver J.H."/>
            <person name="Moore B.S."/>
        </authorList>
    </citation>
    <scope>NUCLEOTIDE SEQUENCE [LARGE SCALE GENOMIC DNA]</scope>
    <source>
        <strain evidence="2 3">12B1</strain>
    </source>
</reference>
<sequence length="1337" mass="145577">MAITKEEVEAYLQSTDVRTPLESALNAIVAAKAQVPHTFFANYFVKTSECMKMGITEEFVGPCDGLLPQPATMYRYKLALIEYNIPNHESGVGGADKGKNGHRVDSIPIANGVIKSGSMCFPIKYLPEKHDEFARIAKCFDGLIVRINPGQMDPPTQAKYDTLMRECISLGIPVWSSPDVQIQMGAKDALCKIAHLNCGLPDTLAYYDNDSFIAGFKKTMAYQPRVIKQNRGSSGEGIWIIKLKDKEYCQHYGDASLEDGDMLDLMEANDNHQEFHTVAEFIEWCINGRAGGKCDNWTSKGVGAYLAGGKAAGGQLIDQRFCPRIVEGEVRVLTSGTTCLQLIHKKPADGGISAVLGTGSTYTFYGPDEPKFADLKRKLFVEDLPKIMPALGLEGEPFPIVWTTDLIPFTADDGTDQYTVGEFNCSCVGISKFQACAYPDKGLEDVTGADLEEATMVADTAGLAAVTALTMKQIGNLGYPTPFETGPMVGLLPIPKATKYKIVLVEYNMPNHPSGVGGYDKGMHGHRVDSVPICNGVIKTGNACVIIKYKPAEIDGFAKIVKRVDGIIVRINPGQMSNEDQTNFDTLMRECIALGIPVWSSPDVQIQMGAKDALCKIAHLNCGLPDTLAYYDNDSFIAGFKKTMAYQPRVIKQNRGSSGEGIWIIKLKDKEYCQHYGESSLEDGDMLDLMEANDNHQEFHTVAEFIEWCINGREGGKCDNWTSKGVGAYLAGGKAAGGQLIDQRFCPRIVEGEVRVLTSGETCLQLIHKKPADGGISAVLGTGSTYTFYGPDEPKFADLKRKLFVEDLPKIMPALGLEGEPFPIVWTTDLIPYTADDGTDQYTVGEFNCSCVGISKFQACAYPDKSIYDVVGFDLAEATMVADTAGMAAIKALDLVKTKFKANLAKQLTDSAGVGPWEHMIGPCDGMLKPPATAKYKILLVEYYMPNHPSGVGGYDKGKNGHRVDSIPIANGVIKTGNICVPVYFIPAMFDVFAQLVKSVDGIIVRINPGQMSNEDQTKFDTLMRECIAAGIPVWSSPDVQIQMGAKDALCKIAHLNCGLPDTLAYYDNDSFIAGFKKTMAYQPRVIKQNRGSSGEGIWIIKLKDKEYCQHYGESSLEDGDMLDLMEANDNHQEFHTVAEFIEWCINGRAGGKCDNWTSKGVGAYLAGGKAAGGQLIDQRFCPRIVEGEVRVLTSGEKCLQLIHKKPADGGISAVLGTGSTYTFYGPDEPKFADLKRKLFVEDLPKIMPALGLEGEPFPIVWTTDLIPYTADDGTDQYTVGEFNCSCVGISKFQACAYPDKWIYDVKGADLEEATMVADTAGEAAVAALDKVRAAAS</sequence>